<dbReference type="InterPro" id="IPR014303">
    <property type="entry name" value="RNA_pol_sigma-70_ECF"/>
</dbReference>
<evidence type="ECO:0000256" key="2">
    <source>
        <dbReference type="ARBA" id="ARBA00011344"/>
    </source>
</evidence>
<dbReference type="InterPro" id="IPR036388">
    <property type="entry name" value="WH-like_DNA-bd_sf"/>
</dbReference>
<organism evidence="8 9">
    <name type="scientific">Antiquaquibacter soli</name>
    <dbReference type="NCBI Taxonomy" id="3064523"/>
    <lineage>
        <taxon>Bacteria</taxon>
        <taxon>Bacillati</taxon>
        <taxon>Actinomycetota</taxon>
        <taxon>Actinomycetes</taxon>
        <taxon>Micrococcales</taxon>
        <taxon>Microbacteriaceae</taxon>
        <taxon>Antiquaquibacter</taxon>
    </lineage>
</organism>
<evidence type="ECO:0000256" key="5">
    <source>
        <dbReference type="ARBA" id="ARBA00023163"/>
    </source>
</evidence>
<keyword evidence="9" id="KW-1185">Reference proteome</keyword>
<name>A0ABT9BQW1_9MICO</name>
<proteinExistence type="inferred from homology"/>
<evidence type="ECO:0000313" key="9">
    <source>
        <dbReference type="Proteomes" id="UP001241072"/>
    </source>
</evidence>
<dbReference type="InterPro" id="IPR052704">
    <property type="entry name" value="ECF_Sigma-70_Domain"/>
</dbReference>
<dbReference type="Gene3D" id="3.10.450.50">
    <property type="match status" value="1"/>
</dbReference>
<evidence type="ECO:0000256" key="4">
    <source>
        <dbReference type="ARBA" id="ARBA00023082"/>
    </source>
</evidence>
<dbReference type="PANTHER" id="PTHR30173">
    <property type="entry name" value="SIGMA 19 FACTOR"/>
    <property type="match status" value="1"/>
</dbReference>
<evidence type="ECO:0000313" key="8">
    <source>
        <dbReference type="EMBL" id="MDO7882176.1"/>
    </source>
</evidence>
<dbReference type="SUPFAM" id="SSF88659">
    <property type="entry name" value="Sigma3 and sigma4 domains of RNA polymerase sigma factors"/>
    <property type="match status" value="1"/>
</dbReference>
<evidence type="ECO:0000256" key="1">
    <source>
        <dbReference type="ARBA" id="ARBA00010641"/>
    </source>
</evidence>
<dbReference type="NCBIfam" id="NF007214">
    <property type="entry name" value="PRK09636.1"/>
    <property type="match status" value="1"/>
</dbReference>
<accession>A0ABT9BQW1</accession>
<dbReference type="SUPFAM" id="SSF88946">
    <property type="entry name" value="Sigma2 domain of RNA polymerase sigma factors"/>
    <property type="match status" value="1"/>
</dbReference>
<dbReference type="SUPFAM" id="SSF54427">
    <property type="entry name" value="NTF2-like"/>
    <property type="match status" value="1"/>
</dbReference>
<evidence type="ECO:0000259" key="6">
    <source>
        <dbReference type="Pfam" id="PF04542"/>
    </source>
</evidence>
<dbReference type="NCBIfam" id="TIGR02957">
    <property type="entry name" value="SigX4"/>
    <property type="match status" value="1"/>
</dbReference>
<dbReference type="InterPro" id="IPR007627">
    <property type="entry name" value="RNA_pol_sigma70_r2"/>
</dbReference>
<dbReference type="Pfam" id="PF08281">
    <property type="entry name" value="Sigma70_r4_2"/>
    <property type="match status" value="1"/>
</dbReference>
<sequence>MASVEVFEQQRPRLFGIAYRMLGSAAEAEDVVQDAWLRWQGTTGVVDNPGAFLATVVTRLCLNALDSARARRETYIGPWLPEPVDTSADPLLGAERAEALSLAALLLLERLTPAERAAYVLHEAFDYPFRQIAEVLEVSEANARQLGSRARKHLDSDRRAPVDPADRERLLGALLTAMRSGDIAALEQILAADVLVLSDGGGFVSAARKPILGRERVASFLVGVATKLAADVEFAPVAVNGEVATLGVRDGHPQSLTTVQFDGPRIASVYIVMNPAKIASLVPLAAR</sequence>
<comment type="caution">
    <text evidence="8">The sequence shown here is derived from an EMBL/GenBank/DDBJ whole genome shotgun (WGS) entry which is preliminary data.</text>
</comment>
<feature type="domain" description="RNA polymerase sigma factor 70 region 4 type 2" evidence="7">
    <location>
        <begin position="103"/>
        <end position="154"/>
    </location>
</feature>
<evidence type="ECO:0000259" key="7">
    <source>
        <dbReference type="Pfam" id="PF08281"/>
    </source>
</evidence>
<dbReference type="Pfam" id="PF04542">
    <property type="entry name" value="Sigma70_r2"/>
    <property type="match status" value="1"/>
</dbReference>
<keyword evidence="3" id="KW-0805">Transcription regulation</keyword>
<keyword evidence="5" id="KW-0804">Transcription</keyword>
<reference evidence="8 9" key="1">
    <citation type="submission" date="2023-07" db="EMBL/GenBank/DDBJ databases">
        <title>Protaetiibacter sp. nov WY-16 isolated from soil.</title>
        <authorList>
            <person name="Liu B."/>
            <person name="Wan Y."/>
        </authorList>
    </citation>
    <scope>NUCLEOTIDE SEQUENCE [LARGE SCALE GENOMIC DNA]</scope>
    <source>
        <strain evidence="8 9">WY-16</strain>
    </source>
</reference>
<comment type="similarity">
    <text evidence="1">Belongs to the sigma-70 factor family. ECF subfamily.</text>
</comment>
<dbReference type="InterPro" id="IPR014284">
    <property type="entry name" value="RNA_pol_sigma-70_dom"/>
</dbReference>
<dbReference type="InterPro" id="IPR013249">
    <property type="entry name" value="RNA_pol_sigma70_r4_t2"/>
</dbReference>
<feature type="domain" description="RNA polymerase sigma-70 region 2" evidence="6">
    <location>
        <begin position="7"/>
        <end position="69"/>
    </location>
</feature>
<dbReference type="Gene3D" id="1.10.10.10">
    <property type="entry name" value="Winged helix-like DNA-binding domain superfamily/Winged helix DNA-binding domain"/>
    <property type="match status" value="1"/>
</dbReference>
<dbReference type="NCBIfam" id="TIGR02937">
    <property type="entry name" value="sigma70-ECF"/>
    <property type="match status" value="1"/>
</dbReference>
<evidence type="ECO:0000256" key="3">
    <source>
        <dbReference type="ARBA" id="ARBA00023015"/>
    </source>
</evidence>
<dbReference type="Proteomes" id="UP001241072">
    <property type="component" value="Unassembled WGS sequence"/>
</dbReference>
<dbReference type="EMBL" id="JAUQUB010000001">
    <property type="protein sequence ID" value="MDO7882176.1"/>
    <property type="molecule type" value="Genomic_DNA"/>
</dbReference>
<dbReference type="Gene3D" id="1.10.1740.10">
    <property type="match status" value="1"/>
</dbReference>
<keyword evidence="4" id="KW-0731">Sigma factor</keyword>
<dbReference type="InterPro" id="IPR032710">
    <property type="entry name" value="NTF2-like_dom_sf"/>
</dbReference>
<comment type="subunit">
    <text evidence="2">Interacts transiently with the RNA polymerase catalytic core formed by RpoA, RpoB, RpoC and RpoZ (2 alpha, 1 beta, 1 beta' and 1 omega subunit) to form the RNA polymerase holoenzyme that can initiate transcription.</text>
</comment>
<gene>
    <name evidence="8" type="ORF">Q5716_08070</name>
</gene>
<dbReference type="RefSeq" id="WP_305002559.1">
    <property type="nucleotide sequence ID" value="NZ_JAUQUB010000001.1"/>
</dbReference>
<dbReference type="PANTHER" id="PTHR30173:SF36">
    <property type="entry name" value="ECF RNA POLYMERASE SIGMA FACTOR SIGJ"/>
    <property type="match status" value="1"/>
</dbReference>
<dbReference type="InterPro" id="IPR013325">
    <property type="entry name" value="RNA_pol_sigma_r2"/>
</dbReference>
<dbReference type="InterPro" id="IPR013324">
    <property type="entry name" value="RNA_pol_sigma_r3/r4-like"/>
</dbReference>
<protein>
    <submittedName>
        <fullName evidence="8">RNA polymerase sigma-70 factor</fullName>
    </submittedName>
</protein>